<evidence type="ECO:0000256" key="1">
    <source>
        <dbReference type="ARBA" id="ARBA00010443"/>
    </source>
</evidence>
<dbReference type="Gene3D" id="2.160.10.10">
    <property type="entry name" value="Hexapeptide repeat proteins"/>
    <property type="match status" value="1"/>
</dbReference>
<evidence type="ECO:0000259" key="3">
    <source>
        <dbReference type="Pfam" id="PF24894"/>
    </source>
</evidence>
<gene>
    <name evidence="4" type="primary">glgD_14</name>
    <name evidence="4" type="ORF">SDC9_173492</name>
</gene>
<name>A0A645GIV0_9ZZZZ</name>
<reference evidence="4" key="1">
    <citation type="submission" date="2019-08" db="EMBL/GenBank/DDBJ databases">
        <authorList>
            <person name="Kucharzyk K."/>
            <person name="Murdoch R.W."/>
            <person name="Higgins S."/>
            <person name="Loffler F."/>
        </authorList>
    </citation>
    <scope>NUCLEOTIDE SEQUENCE</scope>
</reference>
<comment type="similarity">
    <text evidence="1">Belongs to the bacterial/plant glucose-1-phosphate adenylyltransferase family.</text>
</comment>
<dbReference type="AlphaFoldDB" id="A0A645GIV0"/>
<protein>
    <submittedName>
        <fullName evidence="4">Glycogen biosynthesis protein GlgD</fullName>
    </submittedName>
</protein>
<dbReference type="InterPro" id="IPR011004">
    <property type="entry name" value="Trimer_LpxA-like_sf"/>
</dbReference>
<organism evidence="4">
    <name type="scientific">bioreactor metagenome</name>
    <dbReference type="NCBI Taxonomy" id="1076179"/>
    <lineage>
        <taxon>unclassified sequences</taxon>
        <taxon>metagenomes</taxon>
        <taxon>ecological metagenomes</taxon>
    </lineage>
</organism>
<evidence type="ECO:0000256" key="2">
    <source>
        <dbReference type="ARBA" id="ARBA00023056"/>
    </source>
</evidence>
<feature type="domain" description="Glucose-1-phosphate adenylyltransferase/Bifunctional protein GlmU-like C-terminal hexapeptide" evidence="3">
    <location>
        <begin position="40"/>
        <end position="109"/>
    </location>
</feature>
<evidence type="ECO:0000313" key="4">
    <source>
        <dbReference type="EMBL" id="MPN26070.1"/>
    </source>
</evidence>
<dbReference type="InterPro" id="IPR056818">
    <property type="entry name" value="GlmU/GlgC-like_hexapep"/>
</dbReference>
<dbReference type="GO" id="GO:0008878">
    <property type="term" value="F:glucose-1-phosphate adenylyltransferase activity"/>
    <property type="evidence" value="ECO:0007669"/>
    <property type="project" value="InterPro"/>
</dbReference>
<dbReference type="CDD" id="cd04651">
    <property type="entry name" value="LbH_G1P_AT_C"/>
    <property type="match status" value="1"/>
</dbReference>
<dbReference type="Pfam" id="PF24894">
    <property type="entry name" value="Hexapep_GlmU"/>
    <property type="match status" value="1"/>
</dbReference>
<proteinExistence type="inferred from homology"/>
<sequence length="127" mass="14133">MSSYYQHNLELLKPDKWQELFVKSGLVYTKVKDEAPAKYKENARVSNAMVANGCIVEGTVENSVLFRGVKVHKGACIKNSIIMQKCEIAANAVLENVICDKDVLITTGKWLKGDQTYPLVIEKGTVI</sequence>
<dbReference type="EMBL" id="VSSQ01075481">
    <property type="protein sequence ID" value="MPN26070.1"/>
    <property type="molecule type" value="Genomic_DNA"/>
</dbReference>
<dbReference type="InterPro" id="IPR011831">
    <property type="entry name" value="ADP-Glc_PPase"/>
</dbReference>
<dbReference type="PANTHER" id="PTHR43523:SF6">
    <property type="entry name" value="GLYCOGEN BIOSYNTHESIS PROTEIN GLGD"/>
    <property type="match status" value="1"/>
</dbReference>
<dbReference type="SUPFAM" id="SSF51161">
    <property type="entry name" value="Trimeric LpxA-like enzymes"/>
    <property type="match status" value="1"/>
</dbReference>
<comment type="caution">
    <text evidence="4">The sequence shown here is derived from an EMBL/GenBank/DDBJ whole genome shotgun (WGS) entry which is preliminary data.</text>
</comment>
<accession>A0A645GIV0</accession>
<dbReference type="PANTHER" id="PTHR43523">
    <property type="entry name" value="GLUCOSE-1-PHOSPHATE ADENYLYLTRANSFERASE-RELATED"/>
    <property type="match status" value="1"/>
</dbReference>
<keyword evidence="2" id="KW-0320">Glycogen biosynthesis</keyword>
<dbReference type="GO" id="GO:0005978">
    <property type="term" value="P:glycogen biosynthetic process"/>
    <property type="evidence" value="ECO:0007669"/>
    <property type="project" value="UniProtKB-KW"/>
</dbReference>